<feature type="region of interest" description="Disordered" evidence="1">
    <location>
        <begin position="675"/>
        <end position="743"/>
    </location>
</feature>
<dbReference type="InterPro" id="IPR026059">
    <property type="entry name" value="Rab3GAP2"/>
</dbReference>
<feature type="compositionally biased region" description="Basic and acidic residues" evidence="1">
    <location>
        <begin position="588"/>
        <end position="599"/>
    </location>
</feature>
<reference evidence="3 4" key="1">
    <citation type="journal article" date="2024" name="Nat. Commun.">
        <title>Phylogenomics reveals the evolutionary origins of lichenization in chlorophyte algae.</title>
        <authorList>
            <person name="Puginier C."/>
            <person name="Libourel C."/>
            <person name="Otte J."/>
            <person name="Skaloud P."/>
            <person name="Haon M."/>
            <person name="Grisel S."/>
            <person name="Petersen M."/>
            <person name="Berrin J.G."/>
            <person name="Delaux P.M."/>
            <person name="Dal Grande F."/>
            <person name="Keller J."/>
        </authorList>
    </citation>
    <scope>NUCLEOTIDE SEQUENCE [LARGE SCALE GENOMIC DNA]</scope>
    <source>
        <strain evidence="3 4">SAG 2145</strain>
    </source>
</reference>
<dbReference type="InterPro" id="IPR032839">
    <property type="entry name" value="RAB3GAP_N"/>
</dbReference>
<comment type="caution">
    <text evidence="3">The sequence shown here is derived from an EMBL/GenBank/DDBJ whole genome shotgun (WGS) entry which is preliminary data.</text>
</comment>
<evidence type="ECO:0000313" key="4">
    <source>
        <dbReference type="Proteomes" id="UP001438707"/>
    </source>
</evidence>
<gene>
    <name evidence="3" type="ORF">WJX74_011113</name>
</gene>
<evidence type="ECO:0000256" key="1">
    <source>
        <dbReference type="SAM" id="MobiDB-lite"/>
    </source>
</evidence>
<organism evidence="3 4">
    <name type="scientific">Apatococcus lobatus</name>
    <dbReference type="NCBI Taxonomy" id="904363"/>
    <lineage>
        <taxon>Eukaryota</taxon>
        <taxon>Viridiplantae</taxon>
        <taxon>Chlorophyta</taxon>
        <taxon>core chlorophytes</taxon>
        <taxon>Trebouxiophyceae</taxon>
        <taxon>Chlorellales</taxon>
        <taxon>Chlorellaceae</taxon>
        <taxon>Apatococcus</taxon>
    </lineage>
</organism>
<dbReference type="Proteomes" id="UP001438707">
    <property type="component" value="Unassembled WGS sequence"/>
</dbReference>
<feature type="compositionally biased region" description="Low complexity" evidence="1">
    <location>
        <begin position="288"/>
        <end position="302"/>
    </location>
</feature>
<feature type="domain" description="Rab3-GAP regulatory subunit N-terminal" evidence="2">
    <location>
        <begin position="60"/>
        <end position="373"/>
    </location>
</feature>
<feature type="region of interest" description="Disordered" evidence="1">
    <location>
        <begin position="567"/>
        <end position="618"/>
    </location>
</feature>
<sequence>MVQQEEPLSQYLPPQEDNRSKALHPSGALLGTARGQEVQIFKVTPGEELPISRVYRPCSSPQEVTSLCWIAHQSSVVGATAGLQYHDSCLLLGLSSGHLQVMDEEDGEILHQQRVHDSELVRMEPRVHGMGMQPQEVAEDVTLTFANAVARISSLEIRSMVAARRRGVSPPPLTVFKWGLRPAIGPRRTTLCLGVKPPKLHSLLTQDMSSLAPTLSIATAGSSPPFALLEADEQSGRGTVALVSEMAGALASGLAGLAKNVVLGRESGYRAGLTTGLRSWLTPRAVAPKPDSQPGSPSSSGKPKGEPLPVSNPSRLTASLVDNPRSILFVIPAPRGTLAVAGDSLGRILLIDQATCLVLRIWKAYRHAQAAWLFLPVPTYILAAPTPSASPPPSGFAAAISFQTAPSPAAPSPPADASAAAELTHSHSAPITSPSHPPVTAHAAPDLTHFQAASIPPASLPPAGAVAVNHQQHPQASGIDCEQQLTSRPEDGPTHSAWGATDQQNGAQALDQPLQQPPKQSQSALASEPGMPGRQGGSDSGTSSDDPDSSWRAAKIARVEEPTAHLSAATQHHGRKPPGSSSPAIQQHGEELGERDNRAEPQLSSHGPGRHRNEAGSQSSMQLCLILHVPRKQALEIWPSRPGPRILRIPCSPDLDLIPSCAPFGSSFAPSTVGPAASLHAGPQPHPSGPQTCLPGKRAANAQDPLGLGSDGDMVHGGDLERCGTQQTQSAPASQSSAAENEPFAGSAALRENAMPAAGEQLSGSPGNGFRSTLPWQPQLIGVSRHTARVTDLAAELGRSLLELP</sequence>
<accession>A0AAW1QUH2</accession>
<feature type="compositionally biased region" description="Low complexity" evidence="1">
    <location>
        <begin position="508"/>
        <end position="527"/>
    </location>
</feature>
<protein>
    <recommendedName>
        <fullName evidence="2">Rab3-GAP regulatory subunit N-terminal domain-containing protein</fullName>
    </recommendedName>
</protein>
<keyword evidence="4" id="KW-1185">Reference proteome</keyword>
<proteinExistence type="predicted"/>
<feature type="compositionally biased region" description="Low complexity" evidence="1">
    <location>
        <begin position="725"/>
        <end position="739"/>
    </location>
</feature>
<dbReference type="EMBL" id="JALJOS010000026">
    <property type="protein sequence ID" value="KAK9825121.1"/>
    <property type="molecule type" value="Genomic_DNA"/>
</dbReference>
<feature type="region of interest" description="Disordered" evidence="1">
    <location>
        <begin position="454"/>
        <end position="551"/>
    </location>
</feature>
<dbReference type="Pfam" id="PF14655">
    <property type="entry name" value="RAB3GAP2_N"/>
    <property type="match status" value="1"/>
</dbReference>
<feature type="region of interest" description="Disordered" evidence="1">
    <location>
        <begin position="283"/>
        <end position="316"/>
    </location>
</feature>
<name>A0AAW1QUH2_9CHLO</name>
<dbReference type="PANTHER" id="PTHR12472:SF0">
    <property type="entry name" value="RAB3 GTPASE-ACTIVATING PROTEIN NON-CATALYTIC SUBUNIT"/>
    <property type="match status" value="1"/>
</dbReference>
<feature type="compositionally biased region" description="Low complexity" evidence="1">
    <location>
        <begin position="454"/>
        <end position="465"/>
    </location>
</feature>
<evidence type="ECO:0000259" key="2">
    <source>
        <dbReference type="Pfam" id="PF14655"/>
    </source>
</evidence>
<evidence type="ECO:0000313" key="3">
    <source>
        <dbReference type="EMBL" id="KAK9825121.1"/>
    </source>
</evidence>
<feature type="region of interest" description="Disordered" evidence="1">
    <location>
        <begin position="405"/>
        <end position="442"/>
    </location>
</feature>
<feature type="compositionally biased region" description="Basic and acidic residues" evidence="1">
    <location>
        <begin position="713"/>
        <end position="722"/>
    </location>
</feature>
<dbReference type="AlphaFoldDB" id="A0AAW1QUH2"/>
<feature type="region of interest" description="Disordered" evidence="1">
    <location>
        <begin position="1"/>
        <end position="22"/>
    </location>
</feature>
<dbReference type="PANTHER" id="PTHR12472">
    <property type="entry name" value="RAB3-GAP REGULATORY DOMAIN"/>
    <property type="match status" value="1"/>
</dbReference>